<dbReference type="Proteomes" id="UP000464754">
    <property type="component" value="Chromosome"/>
</dbReference>
<reference evidence="2" key="1">
    <citation type="submission" date="2019-05" db="EMBL/GenBank/DDBJ databases">
        <title>Complete genome sequencing of Absiella argi strain JCM 30884.</title>
        <authorList>
            <person name="Sakamoto M."/>
            <person name="Murakami T."/>
            <person name="Mori H."/>
        </authorList>
    </citation>
    <scope>NUCLEOTIDE SEQUENCE [LARGE SCALE GENOMIC DNA]</scope>
    <source>
        <strain evidence="2">JCM 30884</strain>
    </source>
</reference>
<evidence type="ECO:0000313" key="2">
    <source>
        <dbReference type="Proteomes" id="UP000464754"/>
    </source>
</evidence>
<dbReference type="EMBL" id="AP019695">
    <property type="protein sequence ID" value="BBK21423.1"/>
    <property type="molecule type" value="Genomic_DNA"/>
</dbReference>
<proteinExistence type="predicted"/>
<evidence type="ECO:0000313" key="1">
    <source>
        <dbReference type="EMBL" id="BBK21423.1"/>
    </source>
</evidence>
<keyword evidence="2" id="KW-1185">Reference proteome</keyword>
<dbReference type="RefSeq" id="WP_163051345.1">
    <property type="nucleotide sequence ID" value="NZ_AP019695.1"/>
</dbReference>
<sequence length="201" mass="23716">MPKEKELYLSGYQKIIDLISLASEELSKEHKKLKEQIPVGNTLDLVDFLNDRDKRQVFDRYLELPDYVEVVHRLYWRCKNVLNKLRYEQILIDGFMDDLMWQDLGKIDALVEISECIEVTKKHATDKEQKEQNVIIYLESTFQKLLEQTELSTIALDNQDKFICLYTKMVMACSKDCSEDCLDLKRLDILKFFKEGYLNAG</sequence>
<dbReference type="KEGG" id="aarg:Aargi30884_03260"/>
<protein>
    <submittedName>
        <fullName evidence="1">Uncharacterized protein</fullName>
    </submittedName>
</protein>
<accession>A0A6N4TF93</accession>
<dbReference type="AlphaFoldDB" id="A0A6N4TF93"/>
<name>A0A6N4TF93_9FIRM</name>
<organism evidence="1 2">
    <name type="scientific">Amedibacterium intestinale</name>
    <dbReference type="NCBI Taxonomy" id="2583452"/>
    <lineage>
        <taxon>Bacteria</taxon>
        <taxon>Bacillati</taxon>
        <taxon>Bacillota</taxon>
        <taxon>Erysipelotrichia</taxon>
        <taxon>Erysipelotrichales</taxon>
        <taxon>Erysipelotrichaceae</taxon>
        <taxon>Amedibacterium</taxon>
    </lineage>
</organism>
<gene>
    <name evidence="1" type="ORF">Aargi30884_03260</name>
</gene>